<name>A0A8A1LI89_AJEC8</name>
<evidence type="ECO:0000313" key="2">
    <source>
        <dbReference type="Proteomes" id="UP000663419"/>
    </source>
</evidence>
<organism evidence="1 2">
    <name type="scientific">Ajellomyces capsulatus (strain H88)</name>
    <name type="common">Darling's disease fungus</name>
    <name type="synonym">Histoplasma capsulatum</name>
    <dbReference type="NCBI Taxonomy" id="544711"/>
    <lineage>
        <taxon>Eukaryota</taxon>
        <taxon>Fungi</taxon>
        <taxon>Dikarya</taxon>
        <taxon>Ascomycota</taxon>
        <taxon>Pezizomycotina</taxon>
        <taxon>Eurotiomycetes</taxon>
        <taxon>Eurotiomycetidae</taxon>
        <taxon>Onygenales</taxon>
        <taxon>Ajellomycetaceae</taxon>
        <taxon>Histoplasma</taxon>
    </lineage>
</organism>
<proteinExistence type="predicted"/>
<sequence>MIDISTKSEVGWANSLALFSRARGSPKQVSYIHCGACRIGILSDTFRNIENTLHYVTPVNSTVNSGGQSLPVLRRADECTIGLGKETPHR</sequence>
<dbReference type="AlphaFoldDB" id="A0A8A1LI89"/>
<dbReference type="Proteomes" id="UP000663419">
    <property type="component" value="Chromosome 3"/>
</dbReference>
<evidence type="ECO:0000313" key="1">
    <source>
        <dbReference type="EMBL" id="QSS53636.1"/>
    </source>
</evidence>
<dbReference type="VEuPathDB" id="FungiDB:I7I53_00949"/>
<accession>A0A8A1LI89</accession>
<gene>
    <name evidence="1" type="ORF">I7I53_00949</name>
</gene>
<protein>
    <submittedName>
        <fullName evidence="1">Uncharacterized protein</fullName>
    </submittedName>
</protein>
<reference evidence="1" key="1">
    <citation type="submission" date="2021-01" db="EMBL/GenBank/DDBJ databases">
        <title>Chromosome-level genome assembly of a human fungal pathogen reveals clustering of transcriptionally co-regulated genes.</title>
        <authorList>
            <person name="Voorhies M."/>
            <person name="Cohen S."/>
            <person name="Shea T.P."/>
            <person name="Petrus S."/>
            <person name="Munoz J.F."/>
            <person name="Poplawski S."/>
            <person name="Goldman W.E."/>
            <person name="Michael T."/>
            <person name="Cuomo C.A."/>
            <person name="Sil A."/>
            <person name="Beyhan S."/>
        </authorList>
    </citation>
    <scope>NUCLEOTIDE SEQUENCE</scope>
    <source>
        <strain evidence="1">H88</strain>
    </source>
</reference>
<dbReference type="EMBL" id="CP069104">
    <property type="protein sequence ID" value="QSS53636.1"/>
    <property type="molecule type" value="Genomic_DNA"/>
</dbReference>